<evidence type="ECO:0000259" key="1">
    <source>
        <dbReference type="PROSITE" id="PS50104"/>
    </source>
</evidence>
<dbReference type="SMART" id="SM00255">
    <property type="entry name" value="TIR"/>
    <property type="match status" value="1"/>
</dbReference>
<dbReference type="InterPro" id="IPR000157">
    <property type="entry name" value="TIR_dom"/>
</dbReference>
<sequence>MNISFPTDTDGFLSRECPSCEQRFKVVFGQGSEEPISYCPYCGYNGQECWHTRPQVDYMQAVAADIALGPELKKLERQLKGMSNGLIEIELKSSLPKPPPAPMETDDPLETLRFPCCNETIKVTRHNQHFCIICGTEIDMEISDSKKVFLSHKGIDKDLVIDFQETLKILGYKPWLDEDAMPAGTALERGLLQGMRDSCGVVFFITPSFKDKGFLQTEIDYAIQQKREKDDKFAIVILQFAEDGEVGEIPGLLTPYVWKKPKSRLEALREIVRALPVAPGTVDWRDGITGVAATPKTKSISTELSDEAKKILKAAATDNGSVQYIRTLDGEWILAGRDTMLPGGAESRIIARWRGGLEDLQRRRFIEDRGHKGEVFRVTREGYEAVDELPDV</sequence>
<dbReference type="Gene3D" id="3.40.50.10140">
    <property type="entry name" value="Toll/interleukin-1 receptor homology (TIR) domain"/>
    <property type="match status" value="1"/>
</dbReference>
<proteinExistence type="predicted"/>
<feature type="domain" description="TIR" evidence="1">
    <location>
        <begin position="144"/>
        <end position="276"/>
    </location>
</feature>
<dbReference type="GO" id="GO:0007165">
    <property type="term" value="P:signal transduction"/>
    <property type="evidence" value="ECO:0007669"/>
    <property type="project" value="InterPro"/>
</dbReference>
<dbReference type="Pfam" id="PF13676">
    <property type="entry name" value="TIR_2"/>
    <property type="match status" value="1"/>
</dbReference>
<dbReference type="PROSITE" id="PS50104">
    <property type="entry name" value="TIR"/>
    <property type="match status" value="1"/>
</dbReference>
<protein>
    <submittedName>
        <fullName evidence="2">TIR domain-containing protein</fullName>
    </submittedName>
</protein>
<dbReference type="AlphaFoldDB" id="A0A450YM31"/>
<gene>
    <name evidence="2" type="ORF">BECKTC1821E_GA0114239_102014</name>
</gene>
<organism evidence="2">
    <name type="scientific">Candidatus Kentrum sp. TC</name>
    <dbReference type="NCBI Taxonomy" id="2126339"/>
    <lineage>
        <taxon>Bacteria</taxon>
        <taxon>Pseudomonadati</taxon>
        <taxon>Pseudomonadota</taxon>
        <taxon>Gammaproteobacteria</taxon>
        <taxon>Candidatus Kentrum</taxon>
    </lineage>
</organism>
<accession>A0A450YM31</accession>
<name>A0A450YM31_9GAMM</name>
<dbReference type="EMBL" id="CAADFT010000020">
    <property type="protein sequence ID" value="VFK42611.1"/>
    <property type="molecule type" value="Genomic_DNA"/>
</dbReference>
<dbReference type="SUPFAM" id="SSF52200">
    <property type="entry name" value="Toll/Interleukin receptor TIR domain"/>
    <property type="match status" value="1"/>
</dbReference>
<evidence type="ECO:0000313" key="2">
    <source>
        <dbReference type="EMBL" id="VFK42611.1"/>
    </source>
</evidence>
<reference evidence="2" key="1">
    <citation type="submission" date="2019-02" db="EMBL/GenBank/DDBJ databases">
        <authorList>
            <person name="Gruber-Vodicka R. H."/>
            <person name="Seah K. B. B."/>
        </authorList>
    </citation>
    <scope>NUCLEOTIDE SEQUENCE</scope>
    <source>
        <strain evidence="2">BECK_BZ125</strain>
    </source>
</reference>
<dbReference type="InterPro" id="IPR035897">
    <property type="entry name" value="Toll_tir_struct_dom_sf"/>
</dbReference>